<evidence type="ECO:0000256" key="8">
    <source>
        <dbReference type="SAM" id="Phobius"/>
    </source>
</evidence>
<comment type="subcellular location">
    <subcellularLocation>
        <location evidence="1">Cell membrane</location>
        <topology evidence="1">Multi-pass membrane protein</topology>
    </subcellularLocation>
</comment>
<feature type="transmembrane region" description="Helical" evidence="8">
    <location>
        <begin position="71"/>
        <end position="97"/>
    </location>
</feature>
<evidence type="ECO:0000313" key="10">
    <source>
        <dbReference type="Proteomes" id="UP000824014"/>
    </source>
</evidence>
<organism evidence="9 10">
    <name type="scientific">Candidatus Tidjanibacter faecipullorum</name>
    <dbReference type="NCBI Taxonomy" id="2838766"/>
    <lineage>
        <taxon>Bacteria</taxon>
        <taxon>Pseudomonadati</taxon>
        <taxon>Bacteroidota</taxon>
        <taxon>Bacteroidia</taxon>
        <taxon>Bacteroidales</taxon>
        <taxon>Rikenellaceae</taxon>
        <taxon>Tidjanibacter</taxon>
    </lineage>
</organism>
<dbReference type="AlphaFoldDB" id="A0A9D2DCS3"/>
<evidence type="ECO:0000256" key="2">
    <source>
        <dbReference type="ARBA" id="ARBA00009773"/>
    </source>
</evidence>
<protein>
    <submittedName>
        <fullName evidence="9">AI-2E family transporter</fullName>
    </submittedName>
</protein>
<keyword evidence="7 8" id="KW-0472">Membrane</keyword>
<comment type="similarity">
    <text evidence="2">Belongs to the autoinducer-2 exporter (AI-2E) (TC 2.A.86) family.</text>
</comment>
<keyword evidence="5 8" id="KW-0812">Transmembrane</keyword>
<proteinExistence type="inferred from homology"/>
<evidence type="ECO:0000256" key="6">
    <source>
        <dbReference type="ARBA" id="ARBA00022989"/>
    </source>
</evidence>
<keyword evidence="3" id="KW-0813">Transport</keyword>
<dbReference type="Pfam" id="PF01594">
    <property type="entry name" value="AI-2E_transport"/>
    <property type="match status" value="1"/>
</dbReference>
<evidence type="ECO:0000256" key="7">
    <source>
        <dbReference type="ARBA" id="ARBA00023136"/>
    </source>
</evidence>
<reference evidence="9" key="1">
    <citation type="journal article" date="2021" name="PeerJ">
        <title>Extensive microbial diversity within the chicken gut microbiome revealed by metagenomics and culture.</title>
        <authorList>
            <person name="Gilroy R."/>
            <person name="Ravi A."/>
            <person name="Getino M."/>
            <person name="Pursley I."/>
            <person name="Horton D.L."/>
            <person name="Alikhan N.F."/>
            <person name="Baker D."/>
            <person name="Gharbi K."/>
            <person name="Hall N."/>
            <person name="Watson M."/>
            <person name="Adriaenssens E.M."/>
            <person name="Foster-Nyarko E."/>
            <person name="Jarju S."/>
            <person name="Secka A."/>
            <person name="Antonio M."/>
            <person name="Oren A."/>
            <person name="Chaudhuri R.R."/>
            <person name="La Ragione R."/>
            <person name="Hildebrand F."/>
            <person name="Pallen M.J."/>
        </authorList>
    </citation>
    <scope>NUCLEOTIDE SEQUENCE</scope>
    <source>
        <strain evidence="9">ChiHjej11B10-19426</strain>
    </source>
</reference>
<gene>
    <name evidence="9" type="ORF">H9816_01620</name>
</gene>
<dbReference type="PANTHER" id="PTHR21716:SF53">
    <property type="entry name" value="PERMEASE PERM-RELATED"/>
    <property type="match status" value="1"/>
</dbReference>
<sequence length="374" mass="41219">MTQESGEQKTGNRTTGYVVGVVATLVAVALLWYFREIVGYIIVSAVLAIIGAPLVRLIRRAHIRGRSVPNWLAALIVLLVLWGVGVTVFAVFIPLIFNKLTALASVDFASILSSFDDALLQFQHFLQQYFSFTTSTLSISDAIGQQVDRLFNADLLNRFFGSFVSGVANAVIALFSVTFITFFFLKEDDMFLRIMLAVTPTRYEKNVRHALSSVSTLLSRYFLGILAESTIMMLLVSISLICCGYLPQNAIFIGLIVGILNVIPYVGPWLGFGISLLVSVAFVGEGTMLLFICISLAGTIGMAQLIDNFVLQPLLYSNSVNAHPLEIFIVILMAGHFAGVLGMLLAIPTYTVLRVIGKEFFYHFKIVRKLTEKM</sequence>
<dbReference type="GO" id="GO:0005886">
    <property type="term" value="C:plasma membrane"/>
    <property type="evidence" value="ECO:0007669"/>
    <property type="project" value="UniProtKB-SubCell"/>
</dbReference>
<dbReference type="InterPro" id="IPR002549">
    <property type="entry name" value="AI-2E-like"/>
</dbReference>
<feature type="transmembrane region" description="Helical" evidence="8">
    <location>
        <begin position="15"/>
        <end position="34"/>
    </location>
</feature>
<evidence type="ECO:0000256" key="3">
    <source>
        <dbReference type="ARBA" id="ARBA00022448"/>
    </source>
</evidence>
<evidence type="ECO:0000256" key="1">
    <source>
        <dbReference type="ARBA" id="ARBA00004651"/>
    </source>
</evidence>
<feature type="transmembrane region" description="Helical" evidence="8">
    <location>
        <begin position="289"/>
        <end position="307"/>
    </location>
</feature>
<dbReference type="Proteomes" id="UP000824014">
    <property type="component" value="Unassembled WGS sequence"/>
</dbReference>
<reference evidence="9" key="2">
    <citation type="submission" date="2021-04" db="EMBL/GenBank/DDBJ databases">
        <authorList>
            <person name="Gilroy R."/>
        </authorList>
    </citation>
    <scope>NUCLEOTIDE SEQUENCE</scope>
    <source>
        <strain evidence="9">ChiHjej11B10-19426</strain>
    </source>
</reference>
<evidence type="ECO:0000256" key="4">
    <source>
        <dbReference type="ARBA" id="ARBA00022475"/>
    </source>
</evidence>
<comment type="caution">
    <text evidence="9">The sequence shown here is derived from an EMBL/GenBank/DDBJ whole genome shotgun (WGS) entry which is preliminary data.</text>
</comment>
<accession>A0A9D2DCS3</accession>
<feature type="transmembrane region" description="Helical" evidence="8">
    <location>
        <begin position="221"/>
        <end position="247"/>
    </location>
</feature>
<feature type="transmembrane region" description="Helical" evidence="8">
    <location>
        <begin position="253"/>
        <end position="282"/>
    </location>
</feature>
<feature type="transmembrane region" description="Helical" evidence="8">
    <location>
        <begin position="327"/>
        <end position="353"/>
    </location>
</feature>
<dbReference type="PANTHER" id="PTHR21716">
    <property type="entry name" value="TRANSMEMBRANE PROTEIN"/>
    <property type="match status" value="1"/>
</dbReference>
<feature type="transmembrane region" description="Helical" evidence="8">
    <location>
        <begin position="159"/>
        <end position="185"/>
    </location>
</feature>
<feature type="transmembrane region" description="Helical" evidence="8">
    <location>
        <begin position="40"/>
        <end position="59"/>
    </location>
</feature>
<evidence type="ECO:0000313" key="9">
    <source>
        <dbReference type="EMBL" id="HIZ14602.1"/>
    </source>
</evidence>
<dbReference type="EMBL" id="DXCC01000004">
    <property type="protein sequence ID" value="HIZ14602.1"/>
    <property type="molecule type" value="Genomic_DNA"/>
</dbReference>
<keyword evidence="4" id="KW-1003">Cell membrane</keyword>
<evidence type="ECO:0000256" key="5">
    <source>
        <dbReference type="ARBA" id="ARBA00022692"/>
    </source>
</evidence>
<name>A0A9D2DCS3_9BACT</name>
<keyword evidence="6 8" id="KW-1133">Transmembrane helix</keyword>